<evidence type="ECO:0000313" key="4">
    <source>
        <dbReference type="Proteomes" id="UP000039324"/>
    </source>
</evidence>
<dbReference type="EMBL" id="OVEO01000011">
    <property type="protein sequence ID" value="SPQ99216.1"/>
    <property type="molecule type" value="Genomic_DNA"/>
</dbReference>
<reference evidence="3 5" key="2">
    <citation type="submission" date="2018-03" db="EMBL/GenBank/DDBJ databases">
        <authorList>
            <person name="Fogelqvist J."/>
        </authorList>
    </citation>
    <scope>NUCLEOTIDE SEQUENCE [LARGE SCALE GENOMIC DNA]</scope>
</reference>
<evidence type="ECO:0000313" key="2">
    <source>
        <dbReference type="EMBL" id="CEO96279.1"/>
    </source>
</evidence>
<dbReference type="EMBL" id="CDSF01000057">
    <property type="protein sequence ID" value="CEO96279.1"/>
    <property type="molecule type" value="Genomic_DNA"/>
</dbReference>
<feature type="chain" id="PRO_5036293136" evidence="1">
    <location>
        <begin position="20"/>
        <end position="433"/>
    </location>
</feature>
<geneLocation type="mitochondrion" evidence="3"/>
<organism evidence="2 4">
    <name type="scientific">Plasmodiophora brassicae</name>
    <name type="common">Clubroot disease agent</name>
    <dbReference type="NCBI Taxonomy" id="37360"/>
    <lineage>
        <taxon>Eukaryota</taxon>
        <taxon>Sar</taxon>
        <taxon>Rhizaria</taxon>
        <taxon>Endomyxa</taxon>
        <taxon>Phytomyxea</taxon>
        <taxon>Plasmodiophorida</taxon>
        <taxon>Plasmodiophoridae</taxon>
        <taxon>Plasmodiophora</taxon>
    </lineage>
</organism>
<proteinExistence type="predicted"/>
<gene>
    <name evidence="2" type="ORF">PBRA_004950</name>
    <name evidence="3" type="ORF">PLBR_LOCUS6431</name>
</gene>
<evidence type="ECO:0000313" key="3">
    <source>
        <dbReference type="EMBL" id="SPQ99216.1"/>
    </source>
</evidence>
<evidence type="ECO:0000313" key="5">
    <source>
        <dbReference type="Proteomes" id="UP000290189"/>
    </source>
</evidence>
<feature type="signal peptide" evidence="1">
    <location>
        <begin position="1"/>
        <end position="19"/>
    </location>
</feature>
<dbReference type="AlphaFoldDB" id="A0A0G4IM99"/>
<evidence type="ECO:0000256" key="1">
    <source>
        <dbReference type="SAM" id="SignalP"/>
    </source>
</evidence>
<dbReference type="Proteomes" id="UP000039324">
    <property type="component" value="Unassembled WGS sequence"/>
</dbReference>
<dbReference type="Proteomes" id="UP000290189">
    <property type="component" value="Unassembled WGS sequence"/>
</dbReference>
<keyword evidence="1" id="KW-0732">Signal</keyword>
<reference evidence="2 4" key="1">
    <citation type="submission" date="2015-02" db="EMBL/GenBank/DDBJ databases">
        <authorList>
            <person name="Chooi Y.-H."/>
        </authorList>
    </citation>
    <scope>NUCLEOTIDE SEQUENCE [LARGE SCALE GENOMIC DNA]</scope>
    <source>
        <strain evidence="2">E3</strain>
    </source>
</reference>
<accession>A0A0G4IM99</accession>
<protein>
    <submittedName>
        <fullName evidence="2">Uncharacterized protein</fullName>
    </submittedName>
</protein>
<keyword evidence="3" id="KW-0496">Mitochondrion</keyword>
<name>A0A0G4IM99_PLABS</name>
<sequence length="433" mass="46928">MKFTLKVLAGTALAAVGMARVSVEAPATDLVSNTMASKDAAAVQAPVFAKQAMPDVDNFDVASLEKQLSDPAMQGKIAEIQQAQALIEDLGNAVNGKDGMEGLMGAILEDGEIDEKEQKVLDAKLEQYPDLRAKVDALQAFQKEHPNVVESVFEAFASLYAGAQTEDLKEKFDSLTSKLAANPAFAEKTAKFLEDGKLDENERDILANDALANPEAAAEIEKIMEQDPELIERFIQEKEAAAVDQGIIKQEESDAVLAEGEELLQSVSVEVEKQKGLAEEMQVAAADGEIDDKEQTSIASKIETNPALIAQLERLNAFQTAHPGVIEKIVAQEAEVMSYAQIDELMNELVEAMRKNGHIIDDVKDVLQDGKVTTDEESLLSKAAEKDPRIAEIMTKLMEIDQAIPGAVDNFFKLKMEEAAAAQDVKQEPETAA</sequence>
<keyword evidence="4" id="KW-1185">Reference proteome</keyword>